<feature type="non-terminal residue" evidence="2">
    <location>
        <position position="105"/>
    </location>
</feature>
<feature type="compositionally biased region" description="Gly residues" evidence="1">
    <location>
        <begin position="90"/>
        <end position="99"/>
    </location>
</feature>
<gene>
    <name evidence="2" type="ORF">CYMTET_33112</name>
</gene>
<feature type="region of interest" description="Disordered" evidence="1">
    <location>
        <begin position="83"/>
        <end position="105"/>
    </location>
</feature>
<accession>A0AAE0FDR8</accession>
<evidence type="ECO:0000256" key="1">
    <source>
        <dbReference type="SAM" id="MobiDB-lite"/>
    </source>
</evidence>
<dbReference type="EMBL" id="LGRX02020083">
    <property type="protein sequence ID" value="KAK3257813.1"/>
    <property type="molecule type" value="Genomic_DNA"/>
</dbReference>
<comment type="caution">
    <text evidence="2">The sequence shown here is derived from an EMBL/GenBank/DDBJ whole genome shotgun (WGS) entry which is preliminary data.</text>
</comment>
<dbReference type="SMART" id="SM01161">
    <property type="entry name" value="DUF1767"/>
    <property type="match status" value="1"/>
</dbReference>
<protein>
    <submittedName>
        <fullName evidence="2">Uncharacterized protein</fullName>
    </submittedName>
</protein>
<organism evidence="2 3">
    <name type="scientific">Cymbomonas tetramitiformis</name>
    <dbReference type="NCBI Taxonomy" id="36881"/>
    <lineage>
        <taxon>Eukaryota</taxon>
        <taxon>Viridiplantae</taxon>
        <taxon>Chlorophyta</taxon>
        <taxon>Pyramimonadophyceae</taxon>
        <taxon>Pyramimonadales</taxon>
        <taxon>Pyramimonadaceae</taxon>
        <taxon>Cymbomonas</taxon>
    </lineage>
</organism>
<reference evidence="2 3" key="1">
    <citation type="journal article" date="2015" name="Genome Biol. Evol.">
        <title>Comparative Genomics of a Bacterivorous Green Alga Reveals Evolutionary Causalities and Consequences of Phago-Mixotrophic Mode of Nutrition.</title>
        <authorList>
            <person name="Burns J.A."/>
            <person name="Paasch A."/>
            <person name="Narechania A."/>
            <person name="Kim E."/>
        </authorList>
    </citation>
    <scope>NUCLEOTIDE SEQUENCE [LARGE SCALE GENOMIC DNA]</scope>
    <source>
        <strain evidence="2 3">PLY_AMNH</strain>
    </source>
</reference>
<name>A0AAE0FDR8_9CHLO</name>
<keyword evidence="3" id="KW-1185">Reference proteome</keyword>
<dbReference type="Proteomes" id="UP001190700">
    <property type="component" value="Unassembled WGS sequence"/>
</dbReference>
<evidence type="ECO:0000313" key="3">
    <source>
        <dbReference type="Proteomes" id="UP001190700"/>
    </source>
</evidence>
<dbReference type="AlphaFoldDB" id="A0AAE0FDR8"/>
<sequence>MATARLQEELLQAGWQIKNEALQALCKEAGNDPTSTRARVSKVLLNADLGEVGGPRLPENVNRAGKGLLKGRFVLQLVSSQDISRASGSSEGGGGGGGSRVLLLK</sequence>
<proteinExistence type="predicted"/>
<evidence type="ECO:0000313" key="2">
    <source>
        <dbReference type="EMBL" id="KAK3257813.1"/>
    </source>
</evidence>